<dbReference type="CDD" id="cd00067">
    <property type="entry name" value="GAL4"/>
    <property type="match status" value="1"/>
</dbReference>
<dbReference type="Pfam" id="PF04082">
    <property type="entry name" value="Fungal_trans"/>
    <property type="match status" value="1"/>
</dbReference>
<dbReference type="InterPro" id="IPR051059">
    <property type="entry name" value="VerF-like"/>
</dbReference>
<feature type="domain" description="Zn(2)-C6 fungal-type" evidence="7">
    <location>
        <begin position="36"/>
        <end position="65"/>
    </location>
</feature>
<accession>A0AAJ0M8Z7</accession>
<dbReference type="GO" id="GO:0000785">
    <property type="term" value="C:chromatin"/>
    <property type="evidence" value="ECO:0007669"/>
    <property type="project" value="TreeGrafter"/>
</dbReference>
<sequence>MPDTEGLHRCPRTDVLKRHLQTCDGGSTASTGRRRACDRCVRQKKACNSIQPCQNCEKRAVQCRYSNATLSAPAAGPQTDTPAESAECADDISAIDDHATFSHELSRPGDAIASVEQASCNDIDSLVHSTVSHFPLPDDQASSHDWFGIGYPHNETSLIASGSQQDVVSSPASEHRGYSFNFLHDFTSRTGLVSSFDCATLKHRHQIVSSFNNSYVEQQRPGCFMVGALPFTPLDGPDCTSSYATAGMTDGDLVSWSYWLHEPTVLRLQEIVLLVKSVVTIRPNNSSVTLTWSSALEQKCLQFFSPYMVAKFLELYWSVWHPNVNIIHRPTFDPTTSKPTLLAAMALIGACVSPDPDDIEDARVWFNCVEEMVFTDDDFCSDVEPSSEVAPPTNVLASRRKLQALQASYVVARDIGIDTARHLDYSRLFEHEFQWIEYVVREELIRTFLWIFLLDTAFVIFNNLPHRMVIKEMKMHMASPEACFQAVTADDCFEEIHAWMPPSSPFCSLLLRDAIEEVCSDSMSPDSLQRISQLGPLNLFAVVSAFHYMIFQHQNSFGVEGQLVPIRNGLRNWIAVWERYFDSSSPSSACVRDRDDCLSPETMWKRVGFIRYSPEYWLLGSLLIERISATITAAQEQSRNKDTFSGAFFEDRTGGQAQTKSVEPILNKYDQTSMRQVNDLITDFQKFHVD</sequence>
<evidence type="ECO:0000259" key="7">
    <source>
        <dbReference type="PROSITE" id="PS50048"/>
    </source>
</evidence>
<dbReference type="PROSITE" id="PS50048">
    <property type="entry name" value="ZN2_CY6_FUNGAL_2"/>
    <property type="match status" value="1"/>
</dbReference>
<dbReference type="InterPro" id="IPR001138">
    <property type="entry name" value="Zn2Cys6_DnaBD"/>
</dbReference>
<dbReference type="GO" id="GO:0000981">
    <property type="term" value="F:DNA-binding transcription factor activity, RNA polymerase II-specific"/>
    <property type="evidence" value="ECO:0007669"/>
    <property type="project" value="InterPro"/>
</dbReference>
<organism evidence="8 9">
    <name type="scientific">Lasiosphaeria hispida</name>
    <dbReference type="NCBI Taxonomy" id="260671"/>
    <lineage>
        <taxon>Eukaryota</taxon>
        <taxon>Fungi</taxon>
        <taxon>Dikarya</taxon>
        <taxon>Ascomycota</taxon>
        <taxon>Pezizomycotina</taxon>
        <taxon>Sordariomycetes</taxon>
        <taxon>Sordariomycetidae</taxon>
        <taxon>Sordariales</taxon>
        <taxon>Lasiosphaeriaceae</taxon>
        <taxon>Lasiosphaeria</taxon>
    </lineage>
</organism>
<comment type="caution">
    <text evidence="8">The sequence shown here is derived from an EMBL/GenBank/DDBJ whole genome shotgun (WGS) entry which is preliminary data.</text>
</comment>
<gene>
    <name evidence="8" type="ORF">B0T25DRAFT_594290</name>
</gene>
<evidence type="ECO:0000256" key="4">
    <source>
        <dbReference type="ARBA" id="ARBA00022771"/>
    </source>
</evidence>
<dbReference type="GO" id="GO:0008270">
    <property type="term" value="F:zinc ion binding"/>
    <property type="evidence" value="ECO:0007669"/>
    <property type="project" value="UniProtKB-KW"/>
</dbReference>
<evidence type="ECO:0000313" key="9">
    <source>
        <dbReference type="Proteomes" id="UP001275084"/>
    </source>
</evidence>
<dbReference type="InterPro" id="IPR036864">
    <property type="entry name" value="Zn2-C6_fun-type_DNA-bd_sf"/>
</dbReference>
<dbReference type="GO" id="GO:0005634">
    <property type="term" value="C:nucleus"/>
    <property type="evidence" value="ECO:0007669"/>
    <property type="project" value="UniProtKB-SubCell"/>
</dbReference>
<dbReference type="PANTHER" id="PTHR40626">
    <property type="entry name" value="MIP31509P"/>
    <property type="match status" value="1"/>
</dbReference>
<proteinExistence type="predicted"/>
<keyword evidence="6" id="KW-0539">Nucleus</keyword>
<dbReference type="Pfam" id="PF00172">
    <property type="entry name" value="Zn_clus"/>
    <property type="match status" value="1"/>
</dbReference>
<keyword evidence="3" id="KW-0677">Repeat</keyword>
<dbReference type="EMBL" id="JAUIQD010000008">
    <property type="protein sequence ID" value="KAK3341921.1"/>
    <property type="molecule type" value="Genomic_DNA"/>
</dbReference>
<keyword evidence="4" id="KW-0863">Zinc-finger</keyword>
<evidence type="ECO:0000256" key="6">
    <source>
        <dbReference type="ARBA" id="ARBA00023242"/>
    </source>
</evidence>
<dbReference type="SUPFAM" id="SSF57701">
    <property type="entry name" value="Zn2/Cys6 DNA-binding domain"/>
    <property type="match status" value="1"/>
</dbReference>
<dbReference type="AlphaFoldDB" id="A0AAJ0M8Z7"/>
<comment type="subcellular location">
    <subcellularLocation>
        <location evidence="1">Nucleus</location>
    </subcellularLocation>
</comment>
<dbReference type="GO" id="GO:0000978">
    <property type="term" value="F:RNA polymerase II cis-regulatory region sequence-specific DNA binding"/>
    <property type="evidence" value="ECO:0007669"/>
    <property type="project" value="InterPro"/>
</dbReference>
<evidence type="ECO:0000256" key="1">
    <source>
        <dbReference type="ARBA" id="ARBA00004123"/>
    </source>
</evidence>
<keyword evidence="5" id="KW-0862">Zinc</keyword>
<evidence type="ECO:0000256" key="3">
    <source>
        <dbReference type="ARBA" id="ARBA00022737"/>
    </source>
</evidence>
<evidence type="ECO:0000313" key="8">
    <source>
        <dbReference type="EMBL" id="KAK3341921.1"/>
    </source>
</evidence>
<dbReference type="GO" id="GO:0006351">
    <property type="term" value="P:DNA-templated transcription"/>
    <property type="evidence" value="ECO:0007669"/>
    <property type="project" value="InterPro"/>
</dbReference>
<dbReference type="CDD" id="cd12148">
    <property type="entry name" value="fungal_TF_MHR"/>
    <property type="match status" value="1"/>
</dbReference>
<keyword evidence="2" id="KW-0479">Metal-binding</keyword>
<reference evidence="8" key="2">
    <citation type="submission" date="2023-06" db="EMBL/GenBank/DDBJ databases">
        <authorList>
            <consortium name="Lawrence Berkeley National Laboratory"/>
            <person name="Haridas S."/>
            <person name="Hensen N."/>
            <person name="Bonometti L."/>
            <person name="Westerberg I."/>
            <person name="Brannstrom I.O."/>
            <person name="Guillou S."/>
            <person name="Cros-Aarteil S."/>
            <person name="Calhoun S."/>
            <person name="Kuo A."/>
            <person name="Mondo S."/>
            <person name="Pangilinan J."/>
            <person name="Riley R."/>
            <person name="Labutti K."/>
            <person name="Andreopoulos B."/>
            <person name="Lipzen A."/>
            <person name="Chen C."/>
            <person name="Yanf M."/>
            <person name="Daum C."/>
            <person name="Ng V."/>
            <person name="Clum A."/>
            <person name="Steindorff A."/>
            <person name="Ohm R."/>
            <person name="Martin F."/>
            <person name="Silar P."/>
            <person name="Natvig D."/>
            <person name="Lalanne C."/>
            <person name="Gautier V."/>
            <person name="Ament-Velasquez S.L."/>
            <person name="Kruys A."/>
            <person name="Hutchinson M.I."/>
            <person name="Powell A.J."/>
            <person name="Barry K."/>
            <person name="Miller A.N."/>
            <person name="Grigoriev I.V."/>
            <person name="Debuchy R."/>
            <person name="Gladieux P."/>
            <person name="Thoren M.H."/>
            <person name="Johannesson H."/>
        </authorList>
    </citation>
    <scope>NUCLEOTIDE SEQUENCE</scope>
    <source>
        <strain evidence="8">CBS 955.72</strain>
    </source>
</reference>
<dbReference type="PANTHER" id="PTHR40626:SF3">
    <property type="entry name" value="TRANSCRIPTION FACTOR WITH C2H2 AND ZN(2)-CYS(6) DNA BINDING DOMAIN (EUROFUNG)-RELATED"/>
    <property type="match status" value="1"/>
</dbReference>
<protein>
    <recommendedName>
        <fullName evidence="7">Zn(2)-C6 fungal-type domain-containing protein</fullName>
    </recommendedName>
</protein>
<dbReference type="Proteomes" id="UP001275084">
    <property type="component" value="Unassembled WGS sequence"/>
</dbReference>
<dbReference type="InterPro" id="IPR007219">
    <property type="entry name" value="XnlR_reg_dom"/>
</dbReference>
<dbReference type="Gene3D" id="4.10.240.10">
    <property type="entry name" value="Zn(2)-C6 fungal-type DNA-binding domain"/>
    <property type="match status" value="1"/>
</dbReference>
<evidence type="ECO:0000256" key="2">
    <source>
        <dbReference type="ARBA" id="ARBA00022723"/>
    </source>
</evidence>
<reference evidence="8" key="1">
    <citation type="journal article" date="2023" name="Mol. Phylogenet. Evol.">
        <title>Genome-scale phylogeny and comparative genomics of the fungal order Sordariales.</title>
        <authorList>
            <person name="Hensen N."/>
            <person name="Bonometti L."/>
            <person name="Westerberg I."/>
            <person name="Brannstrom I.O."/>
            <person name="Guillou S."/>
            <person name="Cros-Aarteil S."/>
            <person name="Calhoun S."/>
            <person name="Haridas S."/>
            <person name="Kuo A."/>
            <person name="Mondo S."/>
            <person name="Pangilinan J."/>
            <person name="Riley R."/>
            <person name="LaButti K."/>
            <person name="Andreopoulos B."/>
            <person name="Lipzen A."/>
            <person name="Chen C."/>
            <person name="Yan M."/>
            <person name="Daum C."/>
            <person name="Ng V."/>
            <person name="Clum A."/>
            <person name="Steindorff A."/>
            <person name="Ohm R.A."/>
            <person name="Martin F."/>
            <person name="Silar P."/>
            <person name="Natvig D.O."/>
            <person name="Lalanne C."/>
            <person name="Gautier V."/>
            <person name="Ament-Velasquez S.L."/>
            <person name="Kruys A."/>
            <person name="Hutchinson M.I."/>
            <person name="Powell A.J."/>
            <person name="Barry K."/>
            <person name="Miller A.N."/>
            <person name="Grigoriev I.V."/>
            <person name="Debuchy R."/>
            <person name="Gladieux P."/>
            <person name="Hiltunen Thoren M."/>
            <person name="Johannesson H."/>
        </authorList>
    </citation>
    <scope>NUCLEOTIDE SEQUENCE</scope>
    <source>
        <strain evidence="8">CBS 955.72</strain>
    </source>
</reference>
<keyword evidence="9" id="KW-1185">Reference proteome</keyword>
<dbReference type="SMART" id="SM00066">
    <property type="entry name" value="GAL4"/>
    <property type="match status" value="1"/>
</dbReference>
<name>A0AAJ0M8Z7_9PEZI</name>
<evidence type="ECO:0000256" key="5">
    <source>
        <dbReference type="ARBA" id="ARBA00022833"/>
    </source>
</evidence>